<reference evidence="1" key="1">
    <citation type="submission" date="2018-06" db="EMBL/GenBank/DDBJ databases">
        <authorList>
            <person name="Zhirakovskaya E."/>
        </authorList>
    </citation>
    <scope>NUCLEOTIDE SEQUENCE</scope>
</reference>
<evidence type="ECO:0000313" key="1">
    <source>
        <dbReference type="EMBL" id="VAW85712.1"/>
    </source>
</evidence>
<organism evidence="1">
    <name type="scientific">hydrothermal vent metagenome</name>
    <dbReference type="NCBI Taxonomy" id="652676"/>
    <lineage>
        <taxon>unclassified sequences</taxon>
        <taxon>metagenomes</taxon>
        <taxon>ecological metagenomes</taxon>
    </lineage>
</organism>
<sequence length="103" mass="11777">MKEGEDSPLKDEFNGQTGKITWPELEKYFARGVLIKVANDLDLVEVALSISKDDKQYINTLLTENQLQHANIEDAKQWNETQPSFWAIVTAPWVLIQETTTIN</sequence>
<dbReference type="InterPro" id="IPR018741">
    <property type="entry name" value="DUF2288"/>
</dbReference>
<gene>
    <name evidence="1" type="ORF">MNBD_GAMMA16-294</name>
</gene>
<dbReference type="Pfam" id="PF10052">
    <property type="entry name" value="DUF2288"/>
    <property type="match status" value="1"/>
</dbReference>
<protein>
    <recommendedName>
        <fullName evidence="2">DUF2288 domain-containing protein</fullName>
    </recommendedName>
</protein>
<evidence type="ECO:0008006" key="2">
    <source>
        <dbReference type="Google" id="ProtNLM"/>
    </source>
</evidence>
<dbReference type="EMBL" id="UOFO01000077">
    <property type="protein sequence ID" value="VAW85712.1"/>
    <property type="molecule type" value="Genomic_DNA"/>
</dbReference>
<name>A0A3B0ZE36_9ZZZZ</name>
<proteinExistence type="predicted"/>
<accession>A0A3B0ZE36</accession>
<dbReference type="AlphaFoldDB" id="A0A3B0ZE36"/>